<dbReference type="AlphaFoldDB" id="A0A834KQU1"/>
<protein>
    <submittedName>
        <fullName evidence="2">Uncharacterized protein</fullName>
    </submittedName>
</protein>
<accession>A0A834KQU1</accession>
<organism evidence="2 3">
    <name type="scientific">Vespula vulgaris</name>
    <name type="common">Yellow jacket</name>
    <name type="synonym">Wasp</name>
    <dbReference type="NCBI Taxonomy" id="7454"/>
    <lineage>
        <taxon>Eukaryota</taxon>
        <taxon>Metazoa</taxon>
        <taxon>Ecdysozoa</taxon>
        <taxon>Arthropoda</taxon>
        <taxon>Hexapoda</taxon>
        <taxon>Insecta</taxon>
        <taxon>Pterygota</taxon>
        <taxon>Neoptera</taxon>
        <taxon>Endopterygota</taxon>
        <taxon>Hymenoptera</taxon>
        <taxon>Apocrita</taxon>
        <taxon>Aculeata</taxon>
        <taxon>Vespoidea</taxon>
        <taxon>Vespidae</taxon>
        <taxon>Vespinae</taxon>
        <taxon>Vespula</taxon>
    </lineage>
</organism>
<evidence type="ECO:0000256" key="1">
    <source>
        <dbReference type="SAM" id="MobiDB-lite"/>
    </source>
</evidence>
<sequence>MKRKNPEEFLKENCELKKVEIAKCIINSTRPSYSTFVAITTTPPSPPSPSPSRASDSAPPTPPPLLKRASEAEANGRPSKLREILCLCFQHPVQQGFTLVQWE</sequence>
<dbReference type="Proteomes" id="UP000614350">
    <property type="component" value="Unassembled WGS sequence"/>
</dbReference>
<gene>
    <name evidence="2" type="ORF">HZH66_000009</name>
</gene>
<evidence type="ECO:0000313" key="3">
    <source>
        <dbReference type="Proteomes" id="UP000614350"/>
    </source>
</evidence>
<comment type="caution">
    <text evidence="2">The sequence shown here is derived from an EMBL/GenBank/DDBJ whole genome shotgun (WGS) entry which is preliminary data.</text>
</comment>
<reference evidence="2" key="1">
    <citation type="journal article" date="2020" name="G3 (Bethesda)">
        <title>High-Quality Assemblies for Three Invasive Social Wasps from the &lt;i&gt;Vespula&lt;/i&gt; Genus.</title>
        <authorList>
            <person name="Harrop T.W.R."/>
            <person name="Guhlin J."/>
            <person name="McLaughlin G.M."/>
            <person name="Permina E."/>
            <person name="Stockwell P."/>
            <person name="Gilligan J."/>
            <person name="Le Lec M.F."/>
            <person name="Gruber M.A.M."/>
            <person name="Quinn O."/>
            <person name="Lovegrove M."/>
            <person name="Duncan E.J."/>
            <person name="Remnant E.J."/>
            <person name="Van Eeckhoven J."/>
            <person name="Graham B."/>
            <person name="Knapp R.A."/>
            <person name="Langford K.W."/>
            <person name="Kronenberg Z."/>
            <person name="Press M.O."/>
            <person name="Eacker S.M."/>
            <person name="Wilson-Rankin E.E."/>
            <person name="Purcell J."/>
            <person name="Lester P.J."/>
            <person name="Dearden P.K."/>
        </authorList>
    </citation>
    <scope>NUCLEOTIDE SEQUENCE</scope>
    <source>
        <strain evidence="2">Marl-1</strain>
    </source>
</reference>
<keyword evidence="3" id="KW-1185">Reference proteome</keyword>
<dbReference type="EMBL" id="JACSEA010000001">
    <property type="protein sequence ID" value="KAF7411113.1"/>
    <property type="molecule type" value="Genomic_DNA"/>
</dbReference>
<feature type="region of interest" description="Disordered" evidence="1">
    <location>
        <begin position="37"/>
        <end position="76"/>
    </location>
</feature>
<name>A0A834KQU1_VESVU</name>
<evidence type="ECO:0000313" key="2">
    <source>
        <dbReference type="EMBL" id="KAF7411113.1"/>
    </source>
</evidence>
<proteinExistence type="predicted"/>